<dbReference type="GeneID" id="27310814"/>
<dbReference type="HOGENOM" id="CLU_317656_0_0_1"/>
<feature type="compositionally biased region" description="Basic residues" evidence="1">
    <location>
        <begin position="905"/>
        <end position="917"/>
    </location>
</feature>
<feature type="region of interest" description="Disordered" evidence="1">
    <location>
        <begin position="1"/>
        <end position="21"/>
    </location>
</feature>
<dbReference type="InParanoid" id="A0A0D2AHJ7"/>
<feature type="region of interest" description="Disordered" evidence="1">
    <location>
        <begin position="311"/>
        <end position="330"/>
    </location>
</feature>
<keyword evidence="3" id="KW-1185">Reference proteome</keyword>
<dbReference type="AlphaFoldDB" id="A0A0D2AHJ7"/>
<dbReference type="EMBL" id="KN847535">
    <property type="protein sequence ID" value="KIW06388.1"/>
    <property type="molecule type" value="Genomic_DNA"/>
</dbReference>
<dbReference type="VEuPathDB" id="FungiDB:PV09_02841"/>
<evidence type="ECO:0000313" key="2">
    <source>
        <dbReference type="EMBL" id="KIW06388.1"/>
    </source>
</evidence>
<dbReference type="Proteomes" id="UP000053259">
    <property type="component" value="Unassembled WGS sequence"/>
</dbReference>
<organism evidence="2 3">
    <name type="scientific">Verruconis gallopava</name>
    <dbReference type="NCBI Taxonomy" id="253628"/>
    <lineage>
        <taxon>Eukaryota</taxon>
        <taxon>Fungi</taxon>
        <taxon>Dikarya</taxon>
        <taxon>Ascomycota</taxon>
        <taxon>Pezizomycotina</taxon>
        <taxon>Dothideomycetes</taxon>
        <taxon>Pleosporomycetidae</taxon>
        <taxon>Venturiales</taxon>
        <taxon>Sympoventuriaceae</taxon>
        <taxon>Verruconis</taxon>
    </lineage>
</organism>
<evidence type="ECO:0000256" key="1">
    <source>
        <dbReference type="SAM" id="MobiDB-lite"/>
    </source>
</evidence>
<feature type="region of interest" description="Disordered" evidence="1">
    <location>
        <begin position="848"/>
        <end position="917"/>
    </location>
</feature>
<feature type="region of interest" description="Disordered" evidence="1">
    <location>
        <begin position="69"/>
        <end position="99"/>
    </location>
</feature>
<reference evidence="2 3" key="1">
    <citation type="submission" date="2015-01" db="EMBL/GenBank/DDBJ databases">
        <title>The Genome Sequence of Ochroconis gallopava CBS43764.</title>
        <authorList>
            <consortium name="The Broad Institute Genomics Platform"/>
            <person name="Cuomo C."/>
            <person name="de Hoog S."/>
            <person name="Gorbushina A."/>
            <person name="Stielow B."/>
            <person name="Teixiera M."/>
            <person name="Abouelleil A."/>
            <person name="Chapman S.B."/>
            <person name="Priest M."/>
            <person name="Young S.K."/>
            <person name="Wortman J."/>
            <person name="Nusbaum C."/>
            <person name="Birren B."/>
        </authorList>
    </citation>
    <scope>NUCLEOTIDE SEQUENCE [LARGE SCALE GENOMIC DNA]</scope>
    <source>
        <strain evidence="2 3">CBS 43764</strain>
    </source>
</reference>
<feature type="region of interest" description="Disordered" evidence="1">
    <location>
        <begin position="568"/>
        <end position="596"/>
    </location>
</feature>
<gene>
    <name evidence="2" type="ORF">PV09_02841</name>
</gene>
<dbReference type="RefSeq" id="XP_016216257.1">
    <property type="nucleotide sequence ID" value="XM_016355951.1"/>
</dbReference>
<feature type="region of interest" description="Disordered" evidence="1">
    <location>
        <begin position="692"/>
        <end position="738"/>
    </location>
</feature>
<feature type="compositionally biased region" description="Polar residues" evidence="1">
    <location>
        <begin position="9"/>
        <end position="21"/>
    </location>
</feature>
<protein>
    <submittedName>
        <fullName evidence="2">Uncharacterized protein</fullName>
    </submittedName>
</protein>
<feature type="compositionally biased region" description="Low complexity" evidence="1">
    <location>
        <begin position="316"/>
        <end position="330"/>
    </location>
</feature>
<accession>A0A0D2AHJ7</accession>
<evidence type="ECO:0000313" key="3">
    <source>
        <dbReference type="Proteomes" id="UP000053259"/>
    </source>
</evidence>
<feature type="compositionally biased region" description="Polar residues" evidence="1">
    <location>
        <begin position="864"/>
        <end position="874"/>
    </location>
</feature>
<sequence length="917" mass="100667">MSALVAHPAQSSARVSRVNQTSQAEFTNRLKHLQRSKPVNAFELTRRLNAAIAESQSGVQSRRRRLVYTGDDNGEDSHSGSSSKAPTPRQHTRQTITNPMDIARSSLIITDQEEDDDPMSRVAKALKACRDADPEKSVLKSAPGMDDDKRQHKASPIEAWNEFAKTAQTHTYQSIVFSNPWAADVDSRLESIERPKSAVPLPHISNAMMKRKTRKVPPPLILTVVPKVAKAEIVDVSSPIKTKLPSKLPDLEPLSPFSSSFVEDTGSFLVYQSDEIRHSTLSSGVNSLANAGGTTSDSPVKAIVPLDCDTAPSVKSQDSSQTQAKSQQAANIGLSRYARDDRKEHHDTCSSALGRDLDGRAILRTSEGIRVASFVLSEKSETEGADERSERAVTPIFDPSIVHSSRTSFGQPTTVPQAELKCMPSKRIERSTEDIIGPISKTALSQTLPDASPSNLPSPPVSPLPQGMDYEAAIGDHDVSPLGSPTLTAPPRRVSLLPQVEPQSPGAKRFSIPRKPVNSGTFDVLGQDVAAMRAPQPRSVRHDSTGFIVAKEFIRNSVDSEPLRLVHSAAHRGSDSSSTHPEPVSRPSPLPKLTTPGLKRANWELIADGIALMDSDSPNVAKYTQKLSTSTNPSSRQPSYINELEATPDQHRQKSTHNHSPRVESLSPALNPAQQLRPALEDLRESEAIPLKRAASRDRRHTDATVTSMCTRTDYRARPLIQDSAETPAPHRRPRTAHSKMPEFVTVSTVPPKMPTKIKFPPRANVVELGVMSPESLKLLHEQEALLRKRYDAVLNPIDDALKKKYAPSSEKPATKDIDQDVTRYQEQIEREQAAIRMQRRYLGAAVTRPSAPERPPYDDQISPVVQHQHQKLTSGEPIGLPGGLPHSNSQSQCALSAEDDTQGRRKKGKWKFWKVK</sequence>
<feature type="region of interest" description="Disordered" evidence="1">
    <location>
        <begin position="648"/>
        <end position="670"/>
    </location>
</feature>
<name>A0A0D2AHJ7_9PEZI</name>
<proteinExistence type="predicted"/>